<sequence length="484" mass="53047">MPSLSASKIGNQEPRIRLEPDFDLDYGEDAIALAAAYGLVCDPWQEIIIHAWLAQTRGGLWASTTCGVLVPRQNGKNSCVEVRELFGSVVLGEKILHSAHNVSTSMKAFERLKVFFGEKKNDPRAKYPELNALVKRINNTNGKEGIWLKNGGSVEFISRSRGNARGFTVDLTVYDEAQELTDEQMEASLYAKAAAPLGNPQTIYLGTPPNHNITAEVFGRVRKNALNKEPGMCWHEWSVEEVGDVTDRGRWYACNPALGIRISETTVEDEQKSASPDGFARERLCWWCGTVQNPVFAAAQWAKLATKTPPEGGKLAYGVKFSADGAYVSLAVAIKPKTGKPHVEVIEHRSMVNGSAWLVDWLASRWKRAAIIVVDGKSGAQALVDNLRERKVGKPALCMPMAKDVIAAASMFLDGVREEAITHYNQPALNLAVESAQKRPIGQDGGFGFRGYDDVDVSPLEAASLALWGAKTTKRNPSRKQVIL</sequence>
<dbReference type="InterPro" id="IPR027417">
    <property type="entry name" value="P-loop_NTPase"/>
</dbReference>
<reference evidence="1 2" key="1">
    <citation type="submission" date="2023-05" db="EMBL/GenBank/DDBJ databases">
        <title>Gordonibacter KGMB12511T sp. nov., isolated from faeces of healthy Korean.</title>
        <authorList>
            <person name="Kim H.S."/>
            <person name="Kim J.-S."/>
            <person name="Suh M.K."/>
            <person name="Eom M.K."/>
            <person name="Do H.E."/>
            <person name="Lee J.-S."/>
        </authorList>
    </citation>
    <scope>NUCLEOTIDE SEQUENCE [LARGE SCALE GENOMIC DNA]</scope>
    <source>
        <strain evidence="1 2">KGMB12511</strain>
    </source>
</reference>
<evidence type="ECO:0008006" key="3">
    <source>
        <dbReference type="Google" id="ProtNLM"/>
    </source>
</evidence>
<dbReference type="EMBL" id="JASJEU010000024">
    <property type="protein sequence ID" value="MDJ1651636.1"/>
    <property type="molecule type" value="Genomic_DNA"/>
</dbReference>
<accession>A0ABT7DQ18</accession>
<organism evidence="1 2">
    <name type="scientific">Gordonibacter faecis</name>
    <dbReference type="NCBI Taxonomy" id="3047475"/>
    <lineage>
        <taxon>Bacteria</taxon>
        <taxon>Bacillati</taxon>
        <taxon>Actinomycetota</taxon>
        <taxon>Coriobacteriia</taxon>
        <taxon>Eggerthellales</taxon>
        <taxon>Eggerthellaceae</taxon>
        <taxon>Gordonibacter</taxon>
    </lineage>
</organism>
<dbReference type="Proteomes" id="UP001232750">
    <property type="component" value="Unassembled WGS sequence"/>
</dbReference>
<proteinExistence type="predicted"/>
<keyword evidence="2" id="KW-1185">Reference proteome</keyword>
<evidence type="ECO:0000313" key="1">
    <source>
        <dbReference type="EMBL" id="MDJ1651636.1"/>
    </source>
</evidence>
<protein>
    <recommendedName>
        <fullName evidence="3">Terminase</fullName>
    </recommendedName>
</protein>
<comment type="caution">
    <text evidence="1">The sequence shown here is derived from an EMBL/GenBank/DDBJ whole genome shotgun (WGS) entry which is preliminary data.</text>
</comment>
<dbReference type="Gene3D" id="3.40.50.300">
    <property type="entry name" value="P-loop containing nucleotide triphosphate hydrolases"/>
    <property type="match status" value="1"/>
</dbReference>
<evidence type="ECO:0000313" key="2">
    <source>
        <dbReference type="Proteomes" id="UP001232750"/>
    </source>
</evidence>
<gene>
    <name evidence="1" type="ORF">QNJ86_12560</name>
</gene>
<name>A0ABT7DQ18_9ACTN</name>
<dbReference type="RefSeq" id="WP_283832984.1">
    <property type="nucleotide sequence ID" value="NZ_JASJEU010000024.1"/>
</dbReference>